<feature type="transmembrane region" description="Helical" evidence="4">
    <location>
        <begin position="83"/>
        <end position="102"/>
    </location>
</feature>
<feature type="transmembrane region" description="Helical" evidence="4">
    <location>
        <begin position="6"/>
        <end position="30"/>
    </location>
</feature>
<dbReference type="CDD" id="cd03230">
    <property type="entry name" value="ABC_DR_subfamily_A"/>
    <property type="match status" value="1"/>
</dbReference>
<sequence length="455" mass="52774">MIINLIKYIFIIIISIFFHELSHIITLIMFKVSVFEYRGLFLSYNFKHKRFYRNNKKGKSIHIIPIIQNISNEKSCKNLERKYVISLLSGPISNILMILFFLCTKNIDDNIKNIAIIINLIIIGISFKSDENGVGDIQASYKIYKDELFYISYLIEFSILSFDIDQSSQHNFLIKKGEYLLKEKSILDDKNMLEIDKLIEELKQMSIAERKKMKVIEVNNLRKRYGDFLLNNISFTADEGKIVGFIGVNGSGKTTTIRLLLHLIEDDGGEIKIFGLNIGKNEKEIKNKIGVVMDEGYFYSKITIEEMKKIISPAYSKWNDAVFYSYLNKFNLKKKQKIETLSKGMKMKLSLAFALSHDADLLIMDEPSSGLDPMIRSELNKILKDYVRGKNKTVFMSTHIISDLDKIADDIIFINRGNLVFQKSKEELLDENKNFINIEDIMMSYLEDKRDVCFS</sequence>
<reference evidence="6 7" key="1">
    <citation type="submission" date="2017-10" db="EMBL/GenBank/DDBJ databases">
        <title>Resolving the taxonomy of Roseburia spp., Eubacterium rectale and Agathobacter spp. through phylogenomic analysis.</title>
        <authorList>
            <person name="Sheridan P.O."/>
            <person name="Walker A.W."/>
            <person name="Duncan S.H."/>
            <person name="Scott K.P."/>
            <person name="Toole P.W.O."/>
            <person name="Luis P."/>
            <person name="Flint H.J."/>
        </authorList>
    </citation>
    <scope>NUCLEOTIDE SEQUENCE [LARGE SCALE GENOMIC DNA]</scope>
    <source>
        <strain evidence="6 7">JK626</strain>
    </source>
</reference>
<evidence type="ECO:0000313" key="6">
    <source>
        <dbReference type="EMBL" id="PHU35408.1"/>
    </source>
</evidence>
<evidence type="ECO:0000256" key="1">
    <source>
        <dbReference type="ARBA" id="ARBA00022448"/>
    </source>
</evidence>
<evidence type="ECO:0000256" key="4">
    <source>
        <dbReference type="SAM" id="Phobius"/>
    </source>
</evidence>
<evidence type="ECO:0000256" key="2">
    <source>
        <dbReference type="ARBA" id="ARBA00022741"/>
    </source>
</evidence>
<comment type="caution">
    <text evidence="6">The sequence shown here is derived from an EMBL/GenBank/DDBJ whole genome shotgun (WGS) entry which is preliminary data.</text>
</comment>
<evidence type="ECO:0000256" key="3">
    <source>
        <dbReference type="ARBA" id="ARBA00022840"/>
    </source>
</evidence>
<dbReference type="InterPro" id="IPR003439">
    <property type="entry name" value="ABC_transporter-like_ATP-bd"/>
</dbReference>
<dbReference type="SMART" id="SM00382">
    <property type="entry name" value="AAA"/>
    <property type="match status" value="1"/>
</dbReference>
<dbReference type="InterPro" id="IPR027417">
    <property type="entry name" value="P-loop_NTPase"/>
</dbReference>
<keyword evidence="1" id="KW-0813">Transport</keyword>
<reference evidence="6 7" key="2">
    <citation type="submission" date="2017-10" db="EMBL/GenBank/DDBJ databases">
        <authorList>
            <person name="Banno H."/>
            <person name="Chua N.-H."/>
        </authorList>
    </citation>
    <scope>NUCLEOTIDE SEQUENCE [LARGE SCALE GENOMIC DNA]</scope>
    <source>
        <strain evidence="6 7">JK626</strain>
    </source>
</reference>
<dbReference type="Proteomes" id="UP000225889">
    <property type="component" value="Unassembled WGS sequence"/>
</dbReference>
<gene>
    <name evidence="6" type="ORF">CSX01_05430</name>
</gene>
<dbReference type="EMBL" id="PDYF01000010">
    <property type="protein sequence ID" value="PHU35408.1"/>
    <property type="molecule type" value="Genomic_DNA"/>
</dbReference>
<keyword evidence="4" id="KW-0472">Membrane</keyword>
<dbReference type="Gene3D" id="3.40.50.300">
    <property type="entry name" value="P-loop containing nucleotide triphosphate hydrolases"/>
    <property type="match status" value="1"/>
</dbReference>
<keyword evidence="4" id="KW-1133">Transmembrane helix</keyword>
<organism evidence="6 7">
    <name type="scientific">Pseudobutyrivibrio ruminis</name>
    <dbReference type="NCBI Taxonomy" id="46206"/>
    <lineage>
        <taxon>Bacteria</taxon>
        <taxon>Bacillati</taxon>
        <taxon>Bacillota</taxon>
        <taxon>Clostridia</taxon>
        <taxon>Lachnospirales</taxon>
        <taxon>Lachnospiraceae</taxon>
        <taxon>Pseudobutyrivibrio</taxon>
    </lineage>
</organism>
<dbReference type="Pfam" id="PF00005">
    <property type="entry name" value="ABC_tran"/>
    <property type="match status" value="1"/>
</dbReference>
<dbReference type="GO" id="GO:0016887">
    <property type="term" value="F:ATP hydrolysis activity"/>
    <property type="evidence" value="ECO:0007669"/>
    <property type="project" value="InterPro"/>
</dbReference>
<accession>A0A2G3DWJ8</accession>
<keyword evidence="3" id="KW-0067">ATP-binding</keyword>
<dbReference type="PANTHER" id="PTHR42939">
    <property type="entry name" value="ABC TRANSPORTER ATP-BINDING PROTEIN ALBC-RELATED"/>
    <property type="match status" value="1"/>
</dbReference>
<dbReference type="GO" id="GO:0005524">
    <property type="term" value="F:ATP binding"/>
    <property type="evidence" value="ECO:0007669"/>
    <property type="project" value="UniProtKB-KW"/>
</dbReference>
<dbReference type="PROSITE" id="PS50893">
    <property type="entry name" value="ABC_TRANSPORTER_2"/>
    <property type="match status" value="1"/>
</dbReference>
<protein>
    <recommendedName>
        <fullName evidence="5">ABC transporter domain-containing protein</fullName>
    </recommendedName>
</protein>
<evidence type="ECO:0000313" key="7">
    <source>
        <dbReference type="Proteomes" id="UP000225889"/>
    </source>
</evidence>
<evidence type="ECO:0000259" key="5">
    <source>
        <dbReference type="PROSITE" id="PS50893"/>
    </source>
</evidence>
<dbReference type="SUPFAM" id="SSF52540">
    <property type="entry name" value="P-loop containing nucleoside triphosphate hydrolases"/>
    <property type="match status" value="1"/>
</dbReference>
<keyword evidence="2" id="KW-0547">Nucleotide-binding</keyword>
<dbReference type="InterPro" id="IPR003593">
    <property type="entry name" value="AAA+_ATPase"/>
</dbReference>
<dbReference type="InterPro" id="IPR051782">
    <property type="entry name" value="ABC_Transporter_VariousFunc"/>
</dbReference>
<proteinExistence type="predicted"/>
<keyword evidence="4" id="KW-0812">Transmembrane</keyword>
<dbReference type="AlphaFoldDB" id="A0A2G3DWJ8"/>
<dbReference type="PANTHER" id="PTHR42939:SF3">
    <property type="entry name" value="ABC TRANSPORTER ATP-BINDING COMPONENT"/>
    <property type="match status" value="1"/>
</dbReference>
<name>A0A2G3DWJ8_9FIRM</name>
<feature type="domain" description="ABC transporter" evidence="5">
    <location>
        <begin position="213"/>
        <end position="441"/>
    </location>
</feature>